<dbReference type="Proteomes" id="UP000178570">
    <property type="component" value="Unassembled WGS sequence"/>
</dbReference>
<proteinExistence type="inferred from homology"/>
<dbReference type="InterPro" id="IPR043129">
    <property type="entry name" value="ATPase_NBD"/>
</dbReference>
<dbReference type="NCBIfam" id="NF010539">
    <property type="entry name" value="PRK13927.1"/>
    <property type="match status" value="1"/>
</dbReference>
<dbReference type="PRINTS" id="PR01652">
    <property type="entry name" value="SHAPEPROTEIN"/>
</dbReference>
<evidence type="ECO:0000256" key="2">
    <source>
        <dbReference type="ARBA" id="ARBA00022741"/>
    </source>
</evidence>
<feature type="binding site" evidence="6">
    <location>
        <begin position="294"/>
        <end position="297"/>
    </location>
    <ligand>
        <name>ATP</name>
        <dbReference type="ChEBI" id="CHEBI:30616"/>
    </ligand>
</feature>
<dbReference type="AlphaFoldDB" id="A0A1G1XJS6"/>
<feature type="binding site" evidence="6">
    <location>
        <begin position="19"/>
        <end position="21"/>
    </location>
    <ligand>
        <name>ATP</name>
        <dbReference type="ChEBI" id="CHEBI:30616"/>
    </ligand>
</feature>
<dbReference type="CDD" id="cd10225">
    <property type="entry name" value="ASKHA_NBD_MreB-like"/>
    <property type="match status" value="1"/>
</dbReference>
<evidence type="ECO:0000313" key="8">
    <source>
        <dbReference type="Proteomes" id="UP000178570"/>
    </source>
</evidence>
<evidence type="ECO:0000256" key="6">
    <source>
        <dbReference type="HAMAP-Rule" id="MF_02207"/>
    </source>
</evidence>
<gene>
    <name evidence="6" type="primary">mreB</name>
    <name evidence="7" type="ORF">A2570_03310</name>
</gene>
<dbReference type="GO" id="GO:0008360">
    <property type="term" value="P:regulation of cell shape"/>
    <property type="evidence" value="ECO:0007669"/>
    <property type="project" value="UniProtKB-UniRule"/>
</dbReference>
<dbReference type="InterPro" id="IPR056546">
    <property type="entry name" value="MreB_MamK-like"/>
</dbReference>
<keyword evidence="3 6" id="KW-0067">ATP-binding</keyword>
<sequence length="351" mass="37720">MLDFIFGLFSKDIGIDLGTANTLVYVKEKGIVINEPSVVAINEKTNQILAVGKEAKKMVGRTPSHIVAIRPLRHGVVSDFEVTEKMLKYFFDKVQSESSLFLPNRPRLVVGVPLGGTEVEKRAVIQAGKNAGARSVFLIEEPMAAAIGAKLAISEPSGNFIIDIGGGTAEVAVISLGGIVLSRSVRYAGDKLNEDIINYVRDEFKMAIGERTAEDIKISIGGIIDSGESKDMIIKGRNLVSGLPQEILIKEKHVREAIKDSVEKLLETIEEAIEKTPPELVADLMTKGLVMTGGGSLLGGLAEYISERTGVPVRVAEDPLTAVVRGTSIVLEDLDKLSGVLVDSFSERAPQ</sequence>
<comment type="subunit">
    <text evidence="6">Forms polymers.</text>
</comment>
<keyword evidence="1 6" id="KW-0963">Cytoplasm</keyword>
<name>A0A1G1XJS6_9BACT</name>
<dbReference type="HAMAP" id="MF_02207">
    <property type="entry name" value="MreB"/>
    <property type="match status" value="1"/>
</dbReference>
<dbReference type="SUPFAM" id="SSF53067">
    <property type="entry name" value="Actin-like ATPase domain"/>
    <property type="match status" value="2"/>
</dbReference>
<reference evidence="7 8" key="1">
    <citation type="journal article" date="2016" name="Nat. Commun.">
        <title>Thousands of microbial genomes shed light on interconnected biogeochemical processes in an aquifer system.</title>
        <authorList>
            <person name="Anantharaman K."/>
            <person name="Brown C.T."/>
            <person name="Hug L.A."/>
            <person name="Sharon I."/>
            <person name="Castelle C.J."/>
            <person name="Probst A.J."/>
            <person name="Thomas B.C."/>
            <person name="Singh A."/>
            <person name="Wilkins M.J."/>
            <person name="Karaoz U."/>
            <person name="Brodie E.L."/>
            <person name="Williams K.H."/>
            <person name="Hubbard S.S."/>
            <person name="Banfield J.F."/>
        </authorList>
    </citation>
    <scope>NUCLEOTIDE SEQUENCE [LARGE SCALE GENOMIC DNA]</scope>
</reference>
<evidence type="ECO:0000256" key="1">
    <source>
        <dbReference type="ARBA" id="ARBA00022490"/>
    </source>
</evidence>
<feature type="binding site" evidence="6">
    <location>
        <begin position="214"/>
        <end position="217"/>
    </location>
    <ligand>
        <name>ATP</name>
        <dbReference type="ChEBI" id="CHEBI:30616"/>
    </ligand>
</feature>
<accession>A0A1G1XJS6</accession>
<keyword evidence="4 6" id="KW-0133">Cell shape</keyword>
<dbReference type="PANTHER" id="PTHR42749">
    <property type="entry name" value="CELL SHAPE-DETERMINING PROTEIN MREB"/>
    <property type="match status" value="1"/>
</dbReference>
<dbReference type="GO" id="GO:0000902">
    <property type="term" value="P:cell morphogenesis"/>
    <property type="evidence" value="ECO:0007669"/>
    <property type="project" value="InterPro"/>
</dbReference>
<dbReference type="GO" id="GO:0005737">
    <property type="term" value="C:cytoplasm"/>
    <property type="evidence" value="ECO:0007669"/>
    <property type="project" value="UniProtKB-SubCell"/>
</dbReference>
<dbReference type="PANTHER" id="PTHR42749:SF1">
    <property type="entry name" value="CELL SHAPE-DETERMINING PROTEIN MREB"/>
    <property type="match status" value="1"/>
</dbReference>
<dbReference type="Gene3D" id="3.30.420.40">
    <property type="match status" value="3"/>
</dbReference>
<dbReference type="STRING" id="1797529.A2570_03310"/>
<evidence type="ECO:0000256" key="3">
    <source>
        <dbReference type="ARBA" id="ARBA00022840"/>
    </source>
</evidence>
<feature type="binding site" evidence="6">
    <location>
        <begin position="166"/>
        <end position="168"/>
    </location>
    <ligand>
        <name>ATP</name>
        <dbReference type="ChEBI" id="CHEBI:30616"/>
    </ligand>
</feature>
<evidence type="ECO:0000256" key="5">
    <source>
        <dbReference type="ARBA" id="ARBA00023458"/>
    </source>
</evidence>
<comment type="similarity">
    <text evidence="5 6">Belongs to the FtsA/MreB family.</text>
</comment>
<dbReference type="NCBIfam" id="TIGR00904">
    <property type="entry name" value="mreB"/>
    <property type="match status" value="1"/>
</dbReference>
<organism evidence="7 8">
    <name type="scientific">Candidatus Brennerbacteria bacterium RIFOXYD1_FULL_41_16</name>
    <dbReference type="NCBI Taxonomy" id="1797529"/>
    <lineage>
        <taxon>Bacteria</taxon>
        <taxon>Candidatus Brenneribacteriota</taxon>
    </lineage>
</organism>
<comment type="caution">
    <text evidence="7">The sequence shown here is derived from an EMBL/GenBank/DDBJ whole genome shotgun (WGS) entry which is preliminary data.</text>
</comment>
<dbReference type="GO" id="GO:0005524">
    <property type="term" value="F:ATP binding"/>
    <property type="evidence" value="ECO:0007669"/>
    <property type="project" value="UniProtKB-KW"/>
</dbReference>
<dbReference type="InterPro" id="IPR004753">
    <property type="entry name" value="MreB"/>
</dbReference>
<protein>
    <recommendedName>
        <fullName evidence="6">Cell shape-determining protein MreB</fullName>
    </recommendedName>
</protein>
<evidence type="ECO:0000256" key="4">
    <source>
        <dbReference type="ARBA" id="ARBA00022960"/>
    </source>
</evidence>
<comment type="subcellular location">
    <subcellularLocation>
        <location evidence="6">Cytoplasm</location>
    </subcellularLocation>
    <text evidence="6">Membrane-associated.</text>
</comment>
<keyword evidence="2 6" id="KW-0547">Nucleotide-binding</keyword>
<dbReference type="EMBL" id="MHHY01000009">
    <property type="protein sequence ID" value="OGY40279.1"/>
    <property type="molecule type" value="Genomic_DNA"/>
</dbReference>
<comment type="function">
    <text evidence="6">Forms membrane-associated dynamic filaments that are essential for cell shape determination. Acts by regulating cell wall synthesis and cell elongation, and thus cell shape. A feedback loop between cell geometry and MreB localization may maintain elongated cell shape by targeting cell wall growth to regions of negative cell wall curvature.</text>
</comment>
<dbReference type="Pfam" id="PF06723">
    <property type="entry name" value="MreB_Mbl"/>
    <property type="match status" value="1"/>
</dbReference>
<evidence type="ECO:0000313" key="7">
    <source>
        <dbReference type="EMBL" id="OGY40279.1"/>
    </source>
</evidence>